<dbReference type="OrthoDB" id="7560678at2"/>
<comment type="caution">
    <text evidence="5">The sequence shown here is derived from an EMBL/GenBank/DDBJ whole genome shotgun (WGS) entry which is preliminary data.</text>
</comment>
<dbReference type="InParanoid" id="A0A540VJX8"/>
<evidence type="ECO:0000259" key="4">
    <source>
        <dbReference type="Pfam" id="PF13579"/>
    </source>
</evidence>
<organism evidence="5 6">
    <name type="scientific">Litorilinea aerophila</name>
    <dbReference type="NCBI Taxonomy" id="1204385"/>
    <lineage>
        <taxon>Bacteria</taxon>
        <taxon>Bacillati</taxon>
        <taxon>Chloroflexota</taxon>
        <taxon>Caldilineae</taxon>
        <taxon>Caldilineales</taxon>
        <taxon>Caldilineaceae</taxon>
        <taxon>Litorilinea</taxon>
    </lineage>
</organism>
<evidence type="ECO:0000313" key="5">
    <source>
        <dbReference type="EMBL" id="TQE97012.1"/>
    </source>
</evidence>
<dbReference type="SUPFAM" id="SSF53756">
    <property type="entry name" value="UDP-Glycosyltransferase/glycogen phosphorylase"/>
    <property type="match status" value="1"/>
</dbReference>
<keyword evidence="2 5" id="KW-0808">Transferase</keyword>
<gene>
    <name evidence="5" type="ORF">FKZ61_05070</name>
</gene>
<evidence type="ECO:0000313" key="6">
    <source>
        <dbReference type="Proteomes" id="UP000317371"/>
    </source>
</evidence>
<evidence type="ECO:0000256" key="2">
    <source>
        <dbReference type="ARBA" id="ARBA00022679"/>
    </source>
</evidence>
<feature type="domain" description="Glycosyl transferase family 1" evidence="3">
    <location>
        <begin position="185"/>
        <end position="361"/>
    </location>
</feature>
<feature type="domain" description="Glycosyltransferase subfamily 4-like N-terminal" evidence="4">
    <location>
        <begin position="20"/>
        <end position="171"/>
    </location>
</feature>
<dbReference type="Pfam" id="PF00534">
    <property type="entry name" value="Glycos_transf_1"/>
    <property type="match status" value="1"/>
</dbReference>
<reference evidence="5 6" key="1">
    <citation type="submission" date="2019-06" db="EMBL/GenBank/DDBJ databases">
        <title>Genome sequence of Litorilinea aerophila BAA-2444.</title>
        <authorList>
            <person name="Maclea K.S."/>
            <person name="Maurais E.G."/>
            <person name="Iannazzi L.C."/>
        </authorList>
    </citation>
    <scope>NUCLEOTIDE SEQUENCE [LARGE SCALE GENOMIC DNA]</scope>
    <source>
        <strain evidence="5 6">ATCC BAA-2444</strain>
    </source>
</reference>
<name>A0A540VJX8_9CHLR</name>
<dbReference type="InterPro" id="IPR028098">
    <property type="entry name" value="Glyco_trans_4-like_N"/>
</dbReference>
<sequence length="388" mass="42214">MGGPKGQLTCIYGCGPHLTGQRLASELLVAGLRQRGWSVRVLTMPLLPRTADGKGRWQAVGLVLRLVPAELRALAAALSPDILCVNLGQTSFAMIRDGLALLLRRALRRPGRAVVALHGDLFTQWAPGSRQARILRGILAAASRVTVLGERQKAHLVRLGVPPDRVAHVDNTCALPPISAEACRRKQALAAEEPLRILFLSNLLESKGYPEFLAALALLGQRTPRPVEAVLCGQVVLSDEDGRFRSVAEASRWIEARLAAINGHGRCQVRWIQGAYGREKEALFHQSHVFVLPTRYPVEAQPLVLLEALASGCAIITTRQGEIPSTLSPETAILLAEAAPDALADALVRLAQDDATRLRLALAGLELFRARFSLDRHLNRWEELLANV</sequence>
<accession>A0A540VJX8</accession>
<dbReference type="AlphaFoldDB" id="A0A540VJX8"/>
<dbReference type="CDD" id="cd03801">
    <property type="entry name" value="GT4_PimA-like"/>
    <property type="match status" value="1"/>
</dbReference>
<dbReference type="PANTHER" id="PTHR12526:SF510">
    <property type="entry name" value="D-INOSITOL 3-PHOSPHATE GLYCOSYLTRANSFERASE"/>
    <property type="match status" value="1"/>
</dbReference>
<keyword evidence="1" id="KW-0328">Glycosyltransferase</keyword>
<dbReference type="GO" id="GO:0016757">
    <property type="term" value="F:glycosyltransferase activity"/>
    <property type="evidence" value="ECO:0007669"/>
    <property type="project" value="UniProtKB-KW"/>
</dbReference>
<keyword evidence="6" id="KW-1185">Reference proteome</keyword>
<dbReference type="Pfam" id="PF13579">
    <property type="entry name" value="Glyco_trans_4_4"/>
    <property type="match status" value="1"/>
</dbReference>
<dbReference type="RefSeq" id="WP_141608997.1">
    <property type="nucleotide sequence ID" value="NZ_VIGC02000005.1"/>
</dbReference>
<evidence type="ECO:0000256" key="1">
    <source>
        <dbReference type="ARBA" id="ARBA00022676"/>
    </source>
</evidence>
<protein>
    <submittedName>
        <fullName evidence="5">Glycosyltransferase family 4 protein</fullName>
    </submittedName>
</protein>
<dbReference type="Gene3D" id="3.40.50.2000">
    <property type="entry name" value="Glycogen Phosphorylase B"/>
    <property type="match status" value="2"/>
</dbReference>
<proteinExistence type="predicted"/>
<dbReference type="EMBL" id="VIGC01000005">
    <property type="protein sequence ID" value="TQE97012.1"/>
    <property type="molecule type" value="Genomic_DNA"/>
</dbReference>
<dbReference type="PANTHER" id="PTHR12526">
    <property type="entry name" value="GLYCOSYLTRANSFERASE"/>
    <property type="match status" value="1"/>
</dbReference>
<dbReference type="Proteomes" id="UP000317371">
    <property type="component" value="Unassembled WGS sequence"/>
</dbReference>
<dbReference type="InterPro" id="IPR001296">
    <property type="entry name" value="Glyco_trans_1"/>
</dbReference>
<evidence type="ECO:0000259" key="3">
    <source>
        <dbReference type="Pfam" id="PF00534"/>
    </source>
</evidence>